<accession>A0AA87ZR29</accession>
<evidence type="ECO:0000313" key="2">
    <source>
        <dbReference type="Proteomes" id="UP001187192"/>
    </source>
</evidence>
<dbReference type="EMBL" id="BTGU01002353">
    <property type="protein sequence ID" value="GMN36915.1"/>
    <property type="molecule type" value="Genomic_DNA"/>
</dbReference>
<protein>
    <submittedName>
        <fullName evidence="1">Uncharacterized protein</fullName>
    </submittedName>
</protein>
<dbReference type="Proteomes" id="UP001187192">
    <property type="component" value="Unassembled WGS sequence"/>
</dbReference>
<dbReference type="AlphaFoldDB" id="A0AA87ZR29"/>
<keyword evidence="2" id="KW-1185">Reference proteome</keyword>
<gene>
    <name evidence="1" type="ORF">TIFTF001_042535</name>
</gene>
<sequence>MHVAIVMPGNYWWARLMSHGRGGGFRFGGKSPVTDTEGGGEVSFVNWGSRSSMC</sequence>
<name>A0AA87ZR29_FICCA</name>
<evidence type="ECO:0000313" key="1">
    <source>
        <dbReference type="EMBL" id="GMN36915.1"/>
    </source>
</evidence>
<comment type="caution">
    <text evidence="1">The sequence shown here is derived from an EMBL/GenBank/DDBJ whole genome shotgun (WGS) entry which is preliminary data.</text>
</comment>
<organism evidence="1 2">
    <name type="scientific">Ficus carica</name>
    <name type="common">Common fig</name>
    <dbReference type="NCBI Taxonomy" id="3494"/>
    <lineage>
        <taxon>Eukaryota</taxon>
        <taxon>Viridiplantae</taxon>
        <taxon>Streptophyta</taxon>
        <taxon>Embryophyta</taxon>
        <taxon>Tracheophyta</taxon>
        <taxon>Spermatophyta</taxon>
        <taxon>Magnoliopsida</taxon>
        <taxon>eudicotyledons</taxon>
        <taxon>Gunneridae</taxon>
        <taxon>Pentapetalae</taxon>
        <taxon>rosids</taxon>
        <taxon>fabids</taxon>
        <taxon>Rosales</taxon>
        <taxon>Moraceae</taxon>
        <taxon>Ficeae</taxon>
        <taxon>Ficus</taxon>
    </lineage>
</organism>
<proteinExistence type="predicted"/>
<reference evidence="1" key="1">
    <citation type="submission" date="2023-07" db="EMBL/GenBank/DDBJ databases">
        <title>draft genome sequence of fig (Ficus carica).</title>
        <authorList>
            <person name="Takahashi T."/>
            <person name="Nishimura K."/>
        </authorList>
    </citation>
    <scope>NUCLEOTIDE SEQUENCE</scope>
</reference>